<keyword evidence="1" id="KW-0238">DNA-binding</keyword>
<dbReference type="Proteomes" id="UP000645217">
    <property type="component" value="Unassembled WGS sequence"/>
</dbReference>
<dbReference type="GO" id="GO:0003700">
    <property type="term" value="F:DNA-binding transcription factor activity"/>
    <property type="evidence" value="ECO:0007669"/>
    <property type="project" value="TreeGrafter"/>
</dbReference>
<evidence type="ECO:0000259" key="2">
    <source>
        <dbReference type="PROSITE" id="PS50943"/>
    </source>
</evidence>
<dbReference type="InterPro" id="IPR001387">
    <property type="entry name" value="Cro/C1-type_HTH"/>
</dbReference>
<dbReference type="Pfam" id="PF01381">
    <property type="entry name" value="HTH_3"/>
    <property type="match status" value="1"/>
</dbReference>
<dbReference type="InterPro" id="IPR010982">
    <property type="entry name" value="Lambda_DNA-bd_dom_sf"/>
</dbReference>
<proteinExistence type="predicted"/>
<dbReference type="EMBL" id="BMNT01000049">
    <property type="protein sequence ID" value="GGL14506.1"/>
    <property type="molecule type" value="Genomic_DNA"/>
</dbReference>
<name>A0A917RN17_9ACTN</name>
<dbReference type="PROSITE" id="PS50943">
    <property type="entry name" value="HTH_CROC1"/>
    <property type="match status" value="1"/>
</dbReference>
<accession>A0A917RN17</accession>
<gene>
    <name evidence="3" type="ORF">GCM10007964_65620</name>
</gene>
<keyword evidence="4" id="KW-1185">Reference proteome</keyword>
<feature type="domain" description="HTH cro/C1-type" evidence="2">
    <location>
        <begin position="14"/>
        <end position="68"/>
    </location>
</feature>
<evidence type="ECO:0000256" key="1">
    <source>
        <dbReference type="ARBA" id="ARBA00023125"/>
    </source>
</evidence>
<evidence type="ECO:0000313" key="3">
    <source>
        <dbReference type="EMBL" id="GGL14506.1"/>
    </source>
</evidence>
<dbReference type="SMART" id="SM00530">
    <property type="entry name" value="HTH_XRE"/>
    <property type="match status" value="1"/>
</dbReference>
<dbReference type="InterPro" id="IPR050807">
    <property type="entry name" value="TransReg_Diox_bact_type"/>
</dbReference>
<comment type="caution">
    <text evidence="3">The sequence shown here is derived from an EMBL/GenBank/DDBJ whole genome shotgun (WGS) entry which is preliminary data.</text>
</comment>
<dbReference type="AlphaFoldDB" id="A0A917RN17"/>
<sequence>MRSARDSGGLGRRIAAIRRARRMSQADLAQASAVSLSMIRKIEQGGRNPSDAIMDAITSALGVDPAHLLGGGNRLDGRVHQSIPTIRMLIAAHEFPDDGPVRPVPLLRTAVEELVVLRLNAQYVRLSHTLPDLLAELIRGLHSGGDLPRDLAPLLVATCRSADAVAYKYRYLDLSARLIDLMRATATAAGDPLLRASTAYVQTETFFAARAYQAGLRALEAEIDRLGPGRSPRHLGVLGALHMRAAVIAARTAAPDAATRHLAEARRLGDLVPEGIYHGTAFGPSSVRIHEVSVAVGLGRLQPALELAATWTPPDEMPAERRSGFHIEVARAQLWAGRPAAAFQSLRMARRIAPLHTREHQWVREDVESLLRLHRSPGEALIGFAEWVGVT</sequence>
<reference evidence="3" key="2">
    <citation type="submission" date="2020-09" db="EMBL/GenBank/DDBJ databases">
        <authorList>
            <person name="Sun Q."/>
            <person name="Ohkuma M."/>
        </authorList>
    </citation>
    <scope>NUCLEOTIDE SEQUENCE</scope>
    <source>
        <strain evidence="3">JCM 13064</strain>
    </source>
</reference>
<dbReference type="CDD" id="cd00093">
    <property type="entry name" value="HTH_XRE"/>
    <property type="match status" value="1"/>
</dbReference>
<evidence type="ECO:0000313" key="4">
    <source>
        <dbReference type="Proteomes" id="UP000645217"/>
    </source>
</evidence>
<dbReference type="PANTHER" id="PTHR46797:SF1">
    <property type="entry name" value="METHYLPHOSPHONATE SYNTHASE"/>
    <property type="match status" value="1"/>
</dbReference>
<reference evidence="3" key="1">
    <citation type="journal article" date="2014" name="Int. J. Syst. Evol. Microbiol.">
        <title>Complete genome sequence of Corynebacterium casei LMG S-19264T (=DSM 44701T), isolated from a smear-ripened cheese.</title>
        <authorList>
            <consortium name="US DOE Joint Genome Institute (JGI-PGF)"/>
            <person name="Walter F."/>
            <person name="Albersmeier A."/>
            <person name="Kalinowski J."/>
            <person name="Ruckert C."/>
        </authorList>
    </citation>
    <scope>NUCLEOTIDE SEQUENCE</scope>
    <source>
        <strain evidence="3">JCM 13064</strain>
    </source>
</reference>
<dbReference type="PANTHER" id="PTHR46797">
    <property type="entry name" value="HTH-TYPE TRANSCRIPTIONAL REGULATOR"/>
    <property type="match status" value="1"/>
</dbReference>
<protein>
    <recommendedName>
        <fullName evidence="2">HTH cro/C1-type domain-containing protein</fullName>
    </recommendedName>
</protein>
<dbReference type="GO" id="GO:0005829">
    <property type="term" value="C:cytosol"/>
    <property type="evidence" value="ECO:0007669"/>
    <property type="project" value="TreeGrafter"/>
</dbReference>
<dbReference type="RefSeq" id="WP_229691661.1">
    <property type="nucleotide sequence ID" value="NZ_BMNT01000049.1"/>
</dbReference>
<dbReference type="SUPFAM" id="SSF47413">
    <property type="entry name" value="lambda repressor-like DNA-binding domains"/>
    <property type="match status" value="1"/>
</dbReference>
<dbReference type="Gene3D" id="1.10.260.40">
    <property type="entry name" value="lambda repressor-like DNA-binding domains"/>
    <property type="match status" value="1"/>
</dbReference>
<organism evidence="3 4">
    <name type="scientific">Sphaerisporangium melleum</name>
    <dbReference type="NCBI Taxonomy" id="321316"/>
    <lineage>
        <taxon>Bacteria</taxon>
        <taxon>Bacillati</taxon>
        <taxon>Actinomycetota</taxon>
        <taxon>Actinomycetes</taxon>
        <taxon>Streptosporangiales</taxon>
        <taxon>Streptosporangiaceae</taxon>
        <taxon>Sphaerisporangium</taxon>
    </lineage>
</organism>
<dbReference type="GO" id="GO:0003677">
    <property type="term" value="F:DNA binding"/>
    <property type="evidence" value="ECO:0007669"/>
    <property type="project" value="UniProtKB-KW"/>
</dbReference>